<evidence type="ECO:0000313" key="5">
    <source>
        <dbReference type="Proteomes" id="UP000555103"/>
    </source>
</evidence>
<dbReference type="InterPro" id="IPR002931">
    <property type="entry name" value="Transglutaminase-like"/>
</dbReference>
<keyword evidence="1" id="KW-0732">Signal</keyword>
<gene>
    <name evidence="4" type="ORF">GGR21_001067</name>
</gene>
<accession>A0A840CMA9</accession>
<feature type="domain" description="Transglutaminase-like" evidence="2">
    <location>
        <begin position="257"/>
        <end position="337"/>
    </location>
</feature>
<dbReference type="RefSeq" id="WP_183306121.1">
    <property type="nucleotide sequence ID" value="NZ_JACIEP010000003.1"/>
</dbReference>
<proteinExistence type="predicted"/>
<dbReference type="EMBL" id="JACIEP010000003">
    <property type="protein sequence ID" value="MBB4035178.1"/>
    <property type="molecule type" value="Genomic_DNA"/>
</dbReference>
<name>A0A840CMA9_9BACT</name>
<feature type="chain" id="PRO_5032365681" description="DUF3857 domain-containing protein" evidence="1">
    <location>
        <begin position="19"/>
        <end position="608"/>
    </location>
</feature>
<dbReference type="SUPFAM" id="SSF54001">
    <property type="entry name" value="Cysteine proteinases"/>
    <property type="match status" value="1"/>
</dbReference>
<evidence type="ECO:0008006" key="6">
    <source>
        <dbReference type="Google" id="ProtNLM"/>
    </source>
</evidence>
<evidence type="ECO:0000259" key="2">
    <source>
        <dbReference type="Pfam" id="PF01841"/>
    </source>
</evidence>
<sequence>MKFFVLIVSLLISFPCFGQTPRSEIIEHISVFKIKGDKLERTDSITLQINERMGDNDAEIGLVYSKGDKLSIGDVWIEDMNGNIIRKLKKNEIMDNSYIKNYSLYEDKFIKSFSLKHNSYPYRMVYSYKYVFPAYIHIADMDCTGRRNPIRSAKLIVETPSDMQIKYKQKNVTEPEINTIANTKTYHWTYSYKPEGINEIKISPNTSKAPKIEILPVDFKYGIKGNTNSWTGFGNWIHKLNEGRDQLTVSEQNKIENLLSGIDNDKEKAKVLYKYLQDHTRYINVSIKIGGLQTYPASYVCDNKYGDCKALTNYMQSMLKYIGIKSHYTLIYSDENVFDIENNFATNAFNHVILTIPFEKDTVYLECTSQNTPFGYIHTEIQGRKALLIDENNSQLISIPSLKPEDVLCTRNLNVNLNTLEMGMIATERGENYEFSNFLSSDVTKNIVDKHIRKNILSGSYDLLDFKFQKENRDSAYIKMEVKCKMHNLYKEYGNNLVLNPFPIILPSYELPEKRINDVQIDYPEYYKDTIVYGITDKNITKLPDDMLLKSKFGEYSQTFTQDGNKLIICKSILIFSGRYSKEQYNEFYRFMTLVYNNENKNYYIETL</sequence>
<comment type="caution">
    <text evidence="4">The sequence shown here is derived from an EMBL/GenBank/DDBJ whole genome shotgun (WGS) entry which is preliminary data.</text>
</comment>
<evidence type="ECO:0000259" key="3">
    <source>
        <dbReference type="Pfam" id="PF12969"/>
    </source>
</evidence>
<feature type="domain" description="DUF3857" evidence="3">
    <location>
        <begin position="40"/>
        <end position="190"/>
    </location>
</feature>
<dbReference type="InterPro" id="IPR024618">
    <property type="entry name" value="DUF3857"/>
</dbReference>
<feature type="signal peptide" evidence="1">
    <location>
        <begin position="1"/>
        <end position="18"/>
    </location>
</feature>
<dbReference type="Pfam" id="PF12969">
    <property type="entry name" value="DUF3857"/>
    <property type="match status" value="1"/>
</dbReference>
<protein>
    <recommendedName>
        <fullName evidence="6">DUF3857 domain-containing protein</fullName>
    </recommendedName>
</protein>
<dbReference type="Gene3D" id="2.60.120.1130">
    <property type="match status" value="1"/>
</dbReference>
<dbReference type="AlphaFoldDB" id="A0A840CMA9"/>
<evidence type="ECO:0000313" key="4">
    <source>
        <dbReference type="EMBL" id="MBB4035178.1"/>
    </source>
</evidence>
<dbReference type="Gene3D" id="2.60.40.3140">
    <property type="match status" value="1"/>
</dbReference>
<dbReference type="InterPro" id="IPR038765">
    <property type="entry name" value="Papain-like_cys_pep_sf"/>
</dbReference>
<reference evidence="4 5" key="1">
    <citation type="submission" date="2020-08" db="EMBL/GenBank/DDBJ databases">
        <title>Genomic Encyclopedia of Type Strains, Phase IV (KMG-IV): sequencing the most valuable type-strain genomes for metagenomic binning, comparative biology and taxonomic classification.</title>
        <authorList>
            <person name="Goeker M."/>
        </authorList>
    </citation>
    <scope>NUCLEOTIDE SEQUENCE [LARGE SCALE GENOMIC DNA]</scope>
    <source>
        <strain evidence="4 5">DSM 104969</strain>
    </source>
</reference>
<dbReference type="Pfam" id="PF01841">
    <property type="entry name" value="Transglut_core"/>
    <property type="match status" value="1"/>
</dbReference>
<evidence type="ECO:0000256" key="1">
    <source>
        <dbReference type="SAM" id="SignalP"/>
    </source>
</evidence>
<keyword evidence="5" id="KW-1185">Reference proteome</keyword>
<organism evidence="4 5">
    <name type="scientific">Dysgonomonas hofstadii</name>
    <dbReference type="NCBI Taxonomy" id="637886"/>
    <lineage>
        <taxon>Bacteria</taxon>
        <taxon>Pseudomonadati</taxon>
        <taxon>Bacteroidota</taxon>
        <taxon>Bacteroidia</taxon>
        <taxon>Bacteroidales</taxon>
        <taxon>Dysgonomonadaceae</taxon>
        <taxon>Dysgonomonas</taxon>
    </lineage>
</organism>
<dbReference type="Proteomes" id="UP000555103">
    <property type="component" value="Unassembled WGS sequence"/>
</dbReference>
<dbReference type="Gene3D" id="3.10.620.30">
    <property type="match status" value="1"/>
</dbReference>